<evidence type="ECO:0000313" key="4">
    <source>
        <dbReference type="Proteomes" id="UP001592581"/>
    </source>
</evidence>
<dbReference type="Pfam" id="PF22157">
    <property type="entry name" value="SupH-like_C"/>
    <property type="match status" value="1"/>
</dbReference>
<dbReference type="Proteomes" id="UP001592581">
    <property type="component" value="Unassembled WGS sequence"/>
</dbReference>
<gene>
    <name evidence="3" type="ORF">ABUW04_02715</name>
</gene>
<proteinExistence type="predicted"/>
<dbReference type="SMART" id="SM00642">
    <property type="entry name" value="Aamy"/>
    <property type="match status" value="1"/>
</dbReference>
<reference evidence="3 4" key="1">
    <citation type="submission" date="2024-06" db="EMBL/GenBank/DDBJ databases">
        <authorList>
            <person name="Lee S.D."/>
        </authorList>
    </citation>
    <scope>NUCLEOTIDE SEQUENCE [LARGE SCALE GENOMIC DNA]</scope>
    <source>
        <strain evidence="3 4">N1-10</strain>
    </source>
</reference>
<name>A0ABV6XFX3_9ACTN</name>
<dbReference type="InterPro" id="IPR054049">
    <property type="entry name" value="SupH-like_C"/>
</dbReference>
<comment type="caution">
    <text evidence="3">The sequence shown here is derived from an EMBL/GenBank/DDBJ whole genome shotgun (WGS) entry which is preliminary data.</text>
</comment>
<dbReference type="Pfam" id="PF00128">
    <property type="entry name" value="Alpha-amylase"/>
    <property type="match status" value="2"/>
</dbReference>
<feature type="domain" description="Glycosyl hydrolase family 13 catalytic" evidence="2">
    <location>
        <begin position="13"/>
        <end position="415"/>
    </location>
</feature>
<feature type="region of interest" description="Disordered" evidence="1">
    <location>
        <begin position="399"/>
        <end position="423"/>
    </location>
</feature>
<evidence type="ECO:0000313" key="3">
    <source>
        <dbReference type="EMBL" id="MFC1437157.1"/>
    </source>
</evidence>
<dbReference type="CDD" id="cd11334">
    <property type="entry name" value="AmyAc_TreS"/>
    <property type="match status" value="1"/>
</dbReference>
<dbReference type="Gene3D" id="3.20.20.80">
    <property type="entry name" value="Glycosidases"/>
    <property type="match status" value="1"/>
</dbReference>
<dbReference type="InterPro" id="IPR017853">
    <property type="entry name" value="GH"/>
</dbReference>
<sequence length="550" mass="61913">MIGHWYKQAVVYCVDVDSFQDSDDDGVGDLRGLISRLDHITRLGATCLWLNPIHPSPMRDGGYDVTDFYNVHPRLGTLGDFADLLRACADRGIRVIIDLVVNHTSDRHPWFRSAVADPGSPYRDWYVWSADEPTDRRQGIVFPGEQDETWTWQEEAGAWYYHRFYDCEPDLDIANPKVREEIKRIVGFWAQLGVAGFRVDAAPFVIELTRPDVPDPEEDWAFLTELREHLSWIRGDAVLLAEANVPPDRLVDFFADAGGSDDRMHLLFDFPLNGRLLLALATGESAPVTELIRNSPQLPGPAQWATFLRLHDEADLSRLEPAQRKAVFAAFAPDESMQLYGRGIRRRMAPMLGGDQQRLRLAYALMLSLRGTPVIRYGEEIGMGEDLRLPGRESIRTPMQWSQHPGAGFSGAPRRGHSPELIRTGPYSYHSVNVTEQRRNPDSLLSFLERAIRMLRECPEVGRGSCRVIDADLPASVLAHRADSPTGAVLFVHNLSDQQVTLDLGRLDGTGPDFGEVFGDRRYQEPEPELSGLELGGYGFRWIRLSRTAA</sequence>
<keyword evidence="4" id="KW-1185">Reference proteome</keyword>
<protein>
    <submittedName>
        <fullName evidence="3">Alpha-amylase family protein</fullName>
    </submittedName>
</protein>
<dbReference type="PANTHER" id="PTHR10357">
    <property type="entry name" value="ALPHA-AMYLASE FAMILY MEMBER"/>
    <property type="match status" value="1"/>
</dbReference>
<dbReference type="Gene3D" id="2.60.40.1180">
    <property type="entry name" value="Golgi alpha-mannosidase II"/>
    <property type="match status" value="1"/>
</dbReference>
<dbReference type="InterPro" id="IPR045857">
    <property type="entry name" value="O16G_dom_2"/>
</dbReference>
<dbReference type="InterPro" id="IPR006047">
    <property type="entry name" value="GH13_cat_dom"/>
</dbReference>
<dbReference type="InterPro" id="IPR013780">
    <property type="entry name" value="Glyco_hydro_b"/>
</dbReference>
<dbReference type="SUPFAM" id="SSF51011">
    <property type="entry name" value="Glycosyl hydrolase domain"/>
    <property type="match status" value="1"/>
</dbReference>
<dbReference type="EMBL" id="JBEUKS010000001">
    <property type="protein sequence ID" value="MFC1437157.1"/>
    <property type="molecule type" value="Genomic_DNA"/>
</dbReference>
<accession>A0ABV6XFX3</accession>
<organism evidence="3 4">
    <name type="scientific">Streptacidiphilus jeojiensis</name>
    <dbReference type="NCBI Taxonomy" id="3229225"/>
    <lineage>
        <taxon>Bacteria</taxon>
        <taxon>Bacillati</taxon>
        <taxon>Actinomycetota</taxon>
        <taxon>Actinomycetes</taxon>
        <taxon>Kitasatosporales</taxon>
        <taxon>Streptomycetaceae</taxon>
        <taxon>Streptacidiphilus</taxon>
    </lineage>
</organism>
<evidence type="ECO:0000259" key="2">
    <source>
        <dbReference type="SMART" id="SM00642"/>
    </source>
</evidence>
<dbReference type="Gene3D" id="3.90.400.10">
    <property type="entry name" value="Oligo-1,6-glucosidase, Domain 2"/>
    <property type="match status" value="1"/>
</dbReference>
<dbReference type="PANTHER" id="PTHR10357:SF219">
    <property type="entry name" value="MALTOSE ALPHA-D-GLUCOSYLTRANSFERASE"/>
    <property type="match status" value="1"/>
</dbReference>
<dbReference type="RefSeq" id="WP_380562292.1">
    <property type="nucleotide sequence ID" value="NZ_JBEUKS010000001.1"/>
</dbReference>
<dbReference type="SUPFAM" id="SSF51445">
    <property type="entry name" value="(Trans)glycosidases"/>
    <property type="match status" value="1"/>
</dbReference>
<evidence type="ECO:0000256" key="1">
    <source>
        <dbReference type="SAM" id="MobiDB-lite"/>
    </source>
</evidence>